<dbReference type="PANTHER" id="PTHR30441:SF4">
    <property type="entry name" value="PROTEIN ASMA"/>
    <property type="match status" value="1"/>
</dbReference>
<proteinExistence type="predicted"/>
<gene>
    <name evidence="1" type="ordered locus">Acid_6504</name>
</gene>
<reference evidence="1" key="1">
    <citation type="submission" date="2006-10" db="EMBL/GenBank/DDBJ databases">
        <title>Complete sequence of Solibacter usitatus Ellin6076.</title>
        <authorList>
            <consortium name="US DOE Joint Genome Institute"/>
            <person name="Copeland A."/>
            <person name="Lucas S."/>
            <person name="Lapidus A."/>
            <person name="Barry K."/>
            <person name="Detter J.C."/>
            <person name="Glavina del Rio T."/>
            <person name="Hammon N."/>
            <person name="Israni S."/>
            <person name="Dalin E."/>
            <person name="Tice H."/>
            <person name="Pitluck S."/>
            <person name="Thompson L.S."/>
            <person name="Brettin T."/>
            <person name="Bruce D."/>
            <person name="Han C."/>
            <person name="Tapia R."/>
            <person name="Gilna P."/>
            <person name="Schmutz J."/>
            <person name="Larimer F."/>
            <person name="Land M."/>
            <person name="Hauser L."/>
            <person name="Kyrpides N."/>
            <person name="Mikhailova N."/>
            <person name="Janssen P.H."/>
            <person name="Kuske C.R."/>
            <person name="Richardson P."/>
        </authorList>
    </citation>
    <scope>NUCLEOTIDE SEQUENCE</scope>
    <source>
        <strain evidence="1">Ellin6076</strain>
    </source>
</reference>
<name>Q01SE2_SOLUE</name>
<dbReference type="InterPro" id="IPR052894">
    <property type="entry name" value="AsmA-related"/>
</dbReference>
<dbReference type="KEGG" id="sus:Acid_6504"/>
<protein>
    <submittedName>
        <fullName evidence="1">Uncharacterized protein</fullName>
    </submittedName>
</protein>
<dbReference type="GO" id="GO:0005886">
    <property type="term" value="C:plasma membrane"/>
    <property type="evidence" value="ECO:0007669"/>
    <property type="project" value="TreeGrafter"/>
</dbReference>
<dbReference type="PANTHER" id="PTHR30441">
    <property type="entry name" value="DUF748 DOMAIN-CONTAINING PROTEIN"/>
    <property type="match status" value="1"/>
</dbReference>
<accession>Q01SE2</accession>
<organism evidence="1">
    <name type="scientific">Solibacter usitatus (strain Ellin6076)</name>
    <dbReference type="NCBI Taxonomy" id="234267"/>
    <lineage>
        <taxon>Bacteria</taxon>
        <taxon>Pseudomonadati</taxon>
        <taxon>Acidobacteriota</taxon>
        <taxon>Terriglobia</taxon>
        <taxon>Bryobacterales</taxon>
        <taxon>Solibacteraceae</taxon>
        <taxon>Candidatus Solibacter</taxon>
    </lineage>
</organism>
<dbReference type="eggNOG" id="COG2982">
    <property type="taxonomic scope" value="Bacteria"/>
</dbReference>
<dbReference type="Pfam" id="PF05359">
    <property type="entry name" value="DUF748"/>
    <property type="match status" value="1"/>
</dbReference>
<dbReference type="EMBL" id="CP000473">
    <property type="protein sequence ID" value="ABJ87428.1"/>
    <property type="molecule type" value="Genomic_DNA"/>
</dbReference>
<sequence>MALLVAAMAAAVLLIDPNHFRPTLEQELTKVLGREVKLGELKLSILSGSVTANDLSIADDPAYSRDAFVKAKSLGVGVELWPLLTSRQLHVTGLTIEQPSIALIQFPNGEWNFSKLGGDKMPAKVAAAPPPASSAMDLSVKLVRITGGHFSVLRVGGHARPLVLDDVNLEIRDFSAGSAFPFTFATKVAGGGTVKLDGKAGPIDAVDVAASPLTASVNVDRLDLAGTGITQSAPAISGLVGLDSTLESDGKIARVKGKVKADNLKLAIHGKPAKRPVEFEFSLDQDLRKRSGQLRQGQIKIGSAVANLSGTYADQGASTVIHMVLNGPKMAVTELEALLPALGVVLPNGSSLQGGTASVRLDMDGALESLVTKGVVSLDGTKLANFDMGTKLKVIEALAGIHGGPDTEIQTLGASVRVAPEGTTAENIQLIVPSIGNLDGNGTVSPTKALDFKMRATVRSMAVPFSVTGQATDPIFRPDMKSLAKEEVKNLTGGDPVKAATGLLKGLLGGKKD</sequence>
<dbReference type="AlphaFoldDB" id="Q01SE2"/>
<evidence type="ECO:0000313" key="1">
    <source>
        <dbReference type="EMBL" id="ABJ87428.1"/>
    </source>
</evidence>
<dbReference type="InterPro" id="IPR008023">
    <property type="entry name" value="DUF748"/>
</dbReference>
<dbReference type="GO" id="GO:0090313">
    <property type="term" value="P:regulation of protein targeting to membrane"/>
    <property type="evidence" value="ECO:0007669"/>
    <property type="project" value="TreeGrafter"/>
</dbReference>
<dbReference type="STRING" id="234267.Acid_6504"/>
<dbReference type="InParanoid" id="Q01SE2"/>
<dbReference type="HOGENOM" id="CLU_530906_0_0_0"/>